<feature type="domain" description="MacB-like periplasmic core" evidence="8">
    <location>
        <begin position="450"/>
        <end position="612"/>
    </location>
</feature>
<evidence type="ECO:0000259" key="8">
    <source>
        <dbReference type="Pfam" id="PF12704"/>
    </source>
</evidence>
<feature type="transmembrane region" description="Helical" evidence="6">
    <location>
        <begin position="21"/>
        <end position="41"/>
    </location>
</feature>
<evidence type="ECO:0000256" key="2">
    <source>
        <dbReference type="ARBA" id="ARBA00022475"/>
    </source>
</evidence>
<sequence>MIRNFLKIAFRNLAKNKTFSAINIIGLAIGTLCCIYIVMYVSDQYSYDKHHNRAGDIYRVNSWTSGNGNESNNATGSPPVAPAMKNDFAEVEQYTRLVPTDRLGAKQHLLSYRQKSVYEKNAVYVDSTFFEVFNYHFVYGNGSDALKEPNAVVLLKPAAEKLFGQENPVGKLIQVDNAYGKQSLKVTGVIDESLGKSHIQANMFMSMNSGGMGSFTYTSTAWAAYNYALSYIRLRPNANVAALEKKLPAFLAKYGAEQLKEMGMQKRLTLQPVSSIHTTLGYRNELSKTVDSSFLNMLLLIAALVQIIACINFMNLSTARASRRAKEVGVRKVIGARVNDLVKQFLCESMMLSMLGLLAALPALVLALPYLNRLTGADISLSFLTSYKFWLLLAGTGIFTGLLAGSYPAFYLSAFMPIRVLKGNFRSHLSSVGIRRSLVVFQFALSVIFISAIIVIYSQLNYIKNKDLGFEKAQKIVFSFYTDDIKSKIPAFSNDLRQLAGIDAVSQADNFPSQLVSHDWPYFLEGSNGAAGADVQFIWTDQHYAKALGIRLAGGRDFRANDSGKVLINEAFARKLGLDPSSAPGKRLYPQEDGGPVSFVEIAGVMKDFNYNSLHNDVKPLMLRYNPALATDDIIVSANTTDYKGLLEKIGLIWQRQFPAVPFEYAFIDEEVQKLYETELTLSGIINSFTAIAIFISCLGLFGLAAFNAEQRSKEIGIRKVLGASLLGISTLLSKDFLKLVGIAFVVATPIAWWATDRWLDAFSYRITPSWWMFALAGSLAMLITLCTVGIQAFKAAVANPVKSLKMDG</sequence>
<evidence type="ECO:0000256" key="6">
    <source>
        <dbReference type="SAM" id="Phobius"/>
    </source>
</evidence>
<protein>
    <submittedName>
        <fullName evidence="9">ABC transporter permease</fullName>
    </submittedName>
</protein>
<feature type="transmembrane region" description="Helical" evidence="6">
    <location>
        <begin position="437"/>
        <end position="457"/>
    </location>
</feature>
<dbReference type="PANTHER" id="PTHR30572:SF18">
    <property type="entry name" value="ABC-TYPE MACROLIDE FAMILY EXPORT SYSTEM PERMEASE COMPONENT 2"/>
    <property type="match status" value="1"/>
</dbReference>
<dbReference type="RefSeq" id="WP_247814986.1">
    <property type="nucleotide sequence ID" value="NZ_CP095855.1"/>
</dbReference>
<dbReference type="PANTHER" id="PTHR30572">
    <property type="entry name" value="MEMBRANE COMPONENT OF TRANSPORTER-RELATED"/>
    <property type="match status" value="1"/>
</dbReference>
<feature type="transmembrane region" description="Helical" evidence="6">
    <location>
        <begin position="689"/>
        <end position="709"/>
    </location>
</feature>
<keyword evidence="5 6" id="KW-0472">Membrane</keyword>
<dbReference type="InterPro" id="IPR025857">
    <property type="entry name" value="MacB_PCD"/>
</dbReference>
<feature type="transmembrane region" description="Helical" evidence="6">
    <location>
        <begin position="737"/>
        <end position="756"/>
    </location>
</feature>
<feature type="transmembrane region" description="Helical" evidence="6">
    <location>
        <begin position="351"/>
        <end position="371"/>
    </location>
</feature>
<reference evidence="9 10" key="1">
    <citation type="submission" date="2022-04" db="EMBL/GenBank/DDBJ databases">
        <title>The arsenic-methylating capacity of Chitinophaga filiformis YT5 during chitin decomposition.</title>
        <authorList>
            <person name="Chen G."/>
            <person name="Liang Y."/>
        </authorList>
    </citation>
    <scope>NUCLEOTIDE SEQUENCE [LARGE SCALE GENOMIC DNA]</scope>
    <source>
        <strain evidence="9 10">YT5</strain>
    </source>
</reference>
<feature type="domain" description="ABC3 transporter permease C-terminal" evidence="7">
    <location>
        <begin position="300"/>
        <end position="413"/>
    </location>
</feature>
<proteinExistence type="predicted"/>
<evidence type="ECO:0000259" key="7">
    <source>
        <dbReference type="Pfam" id="PF02687"/>
    </source>
</evidence>
<evidence type="ECO:0000256" key="5">
    <source>
        <dbReference type="ARBA" id="ARBA00023136"/>
    </source>
</evidence>
<feature type="domain" description="ABC3 transporter permease C-terminal" evidence="7">
    <location>
        <begin position="688"/>
        <end position="800"/>
    </location>
</feature>
<dbReference type="EMBL" id="CP095855">
    <property type="protein sequence ID" value="UPK72813.1"/>
    <property type="molecule type" value="Genomic_DNA"/>
</dbReference>
<gene>
    <name evidence="9" type="ORF">MYF79_16095</name>
</gene>
<evidence type="ECO:0000256" key="3">
    <source>
        <dbReference type="ARBA" id="ARBA00022692"/>
    </source>
</evidence>
<name>A0ABY4I9N0_CHIFI</name>
<keyword evidence="4 6" id="KW-1133">Transmembrane helix</keyword>
<feature type="transmembrane region" description="Helical" evidence="6">
    <location>
        <begin position="294"/>
        <end position="316"/>
    </location>
</feature>
<dbReference type="Pfam" id="PF12704">
    <property type="entry name" value="MacB_PCD"/>
    <property type="match status" value="2"/>
</dbReference>
<comment type="subcellular location">
    <subcellularLocation>
        <location evidence="1">Cell membrane</location>
        <topology evidence="1">Multi-pass membrane protein</topology>
    </subcellularLocation>
</comment>
<feature type="transmembrane region" description="Helical" evidence="6">
    <location>
        <begin position="771"/>
        <end position="794"/>
    </location>
</feature>
<keyword evidence="3 6" id="KW-0812">Transmembrane</keyword>
<evidence type="ECO:0000313" key="9">
    <source>
        <dbReference type="EMBL" id="UPK72813.1"/>
    </source>
</evidence>
<organism evidence="9 10">
    <name type="scientific">Chitinophaga filiformis</name>
    <name type="common">Myxococcus filiformis</name>
    <name type="synonym">Flexibacter filiformis</name>
    <dbReference type="NCBI Taxonomy" id="104663"/>
    <lineage>
        <taxon>Bacteria</taxon>
        <taxon>Pseudomonadati</taxon>
        <taxon>Bacteroidota</taxon>
        <taxon>Chitinophagia</taxon>
        <taxon>Chitinophagales</taxon>
        <taxon>Chitinophagaceae</taxon>
        <taxon>Chitinophaga</taxon>
    </lineage>
</organism>
<dbReference type="Pfam" id="PF02687">
    <property type="entry name" value="FtsX"/>
    <property type="match status" value="2"/>
</dbReference>
<evidence type="ECO:0000313" key="10">
    <source>
        <dbReference type="Proteomes" id="UP000830198"/>
    </source>
</evidence>
<accession>A0ABY4I9N0</accession>
<feature type="transmembrane region" description="Helical" evidence="6">
    <location>
        <begin position="391"/>
        <end position="416"/>
    </location>
</feature>
<keyword evidence="10" id="KW-1185">Reference proteome</keyword>
<keyword evidence="2" id="KW-1003">Cell membrane</keyword>
<evidence type="ECO:0000256" key="4">
    <source>
        <dbReference type="ARBA" id="ARBA00022989"/>
    </source>
</evidence>
<feature type="domain" description="MacB-like periplasmic core" evidence="8">
    <location>
        <begin position="20"/>
        <end position="248"/>
    </location>
</feature>
<dbReference type="Proteomes" id="UP000830198">
    <property type="component" value="Chromosome"/>
</dbReference>
<evidence type="ECO:0000256" key="1">
    <source>
        <dbReference type="ARBA" id="ARBA00004651"/>
    </source>
</evidence>
<dbReference type="InterPro" id="IPR003838">
    <property type="entry name" value="ABC3_permease_C"/>
</dbReference>
<dbReference type="InterPro" id="IPR050250">
    <property type="entry name" value="Macrolide_Exporter_MacB"/>
</dbReference>